<dbReference type="SUPFAM" id="SSF56601">
    <property type="entry name" value="beta-lactamase/transpeptidase-like"/>
    <property type="match status" value="1"/>
</dbReference>
<dbReference type="Gene3D" id="3.90.1310.10">
    <property type="entry name" value="Penicillin-binding protein 2a (Domain 2)"/>
    <property type="match status" value="1"/>
</dbReference>
<dbReference type="GO" id="GO:0071972">
    <property type="term" value="F:peptidoglycan L,D-transpeptidase activity"/>
    <property type="evidence" value="ECO:0007669"/>
    <property type="project" value="TreeGrafter"/>
</dbReference>
<evidence type="ECO:0000259" key="2">
    <source>
        <dbReference type="Pfam" id="PF21922"/>
    </source>
</evidence>
<gene>
    <name evidence="3" type="ORF">UFOPK3495_00716</name>
</gene>
<accession>A0A6J7FLR3</accession>
<sequence length="482" mass="51162">MNRPIRRVGAVLAVLLLAMIANVTFIQVFQAADYRERPGNQRQLLAQYDRERGPIVAATDAVARSVETGDSLRYQRVYSSGPLYAPVTGFDSLVYGTTGLERTENKILNGSSDLLFVDRTKQLFAGAQIQGGSVVTTINPDAQLAAYQTLGSKVGSVVAIDPATGKILASVQSPSFDPNLLSSHDPSSIRTYYEELTADPKKPLLNRPIVALNPPGSTFKLVVTAAALTSGRFTADSLLPGPKTYRLPLTTTYLNNWNRQACSPSGMVTLRTALAISCNTAFAWLGNELGADALRTQAQLMGFDTRFELPLRAARSTFPTDPDAPQTSLSSIGQFEVRATALQMAMVGAAIGNKGVLMNPYMVQEVRGPDLSILRTTQPSIFNRAMTISNAAIETEMMVNVVNNGTGSNARISGIDVAGKTGTAQTGNARPSIAWFVAFAPANNPKVAVAVSIEQAGAAEISGNGLAAPIARAVIKAVLKLS</sequence>
<reference evidence="3" key="1">
    <citation type="submission" date="2020-05" db="EMBL/GenBank/DDBJ databases">
        <authorList>
            <person name="Chiriac C."/>
            <person name="Salcher M."/>
            <person name="Ghai R."/>
            <person name="Kavagutti S V."/>
        </authorList>
    </citation>
    <scope>NUCLEOTIDE SEQUENCE</scope>
</reference>
<dbReference type="Pfam" id="PF21922">
    <property type="entry name" value="PBP_dimer_2"/>
    <property type="match status" value="1"/>
</dbReference>
<protein>
    <submittedName>
        <fullName evidence="3">Unannotated protein</fullName>
    </submittedName>
</protein>
<feature type="domain" description="Penicillin-binding protein transpeptidase" evidence="1">
    <location>
        <begin position="155"/>
        <end position="475"/>
    </location>
</feature>
<evidence type="ECO:0000313" key="3">
    <source>
        <dbReference type="EMBL" id="CAB4896377.1"/>
    </source>
</evidence>
<dbReference type="InterPro" id="IPR001460">
    <property type="entry name" value="PCN-bd_Tpept"/>
</dbReference>
<organism evidence="3">
    <name type="scientific">freshwater metagenome</name>
    <dbReference type="NCBI Taxonomy" id="449393"/>
    <lineage>
        <taxon>unclassified sequences</taxon>
        <taxon>metagenomes</taxon>
        <taxon>ecological metagenomes</taxon>
    </lineage>
</organism>
<dbReference type="Gene3D" id="3.40.710.10">
    <property type="entry name" value="DD-peptidase/beta-lactamase superfamily"/>
    <property type="match status" value="1"/>
</dbReference>
<feature type="domain" description="Penicillin binding protein A dimerisation" evidence="2">
    <location>
        <begin position="52"/>
        <end position="134"/>
    </location>
</feature>
<dbReference type="GO" id="GO:0071555">
    <property type="term" value="P:cell wall organization"/>
    <property type="evidence" value="ECO:0007669"/>
    <property type="project" value="TreeGrafter"/>
</dbReference>
<evidence type="ECO:0000259" key="1">
    <source>
        <dbReference type="Pfam" id="PF00905"/>
    </source>
</evidence>
<dbReference type="InterPro" id="IPR012338">
    <property type="entry name" value="Beta-lactam/transpept-like"/>
</dbReference>
<proteinExistence type="predicted"/>
<dbReference type="GO" id="GO:0008658">
    <property type="term" value="F:penicillin binding"/>
    <property type="evidence" value="ECO:0007669"/>
    <property type="project" value="InterPro"/>
</dbReference>
<dbReference type="PANTHER" id="PTHR30627">
    <property type="entry name" value="PEPTIDOGLYCAN D,D-TRANSPEPTIDASE"/>
    <property type="match status" value="1"/>
</dbReference>
<dbReference type="InterPro" id="IPR050515">
    <property type="entry name" value="Beta-lactam/transpept"/>
</dbReference>
<dbReference type="EMBL" id="CAFBMC010000029">
    <property type="protein sequence ID" value="CAB4896377.1"/>
    <property type="molecule type" value="Genomic_DNA"/>
</dbReference>
<dbReference type="AlphaFoldDB" id="A0A6J7FLR3"/>
<name>A0A6J7FLR3_9ZZZZ</name>
<dbReference type="InterPro" id="IPR054120">
    <property type="entry name" value="PBPA_dimer"/>
</dbReference>
<dbReference type="PANTHER" id="PTHR30627:SF24">
    <property type="entry name" value="PENICILLIN-BINDING PROTEIN 4B"/>
    <property type="match status" value="1"/>
</dbReference>
<dbReference type="GO" id="GO:0005886">
    <property type="term" value="C:plasma membrane"/>
    <property type="evidence" value="ECO:0007669"/>
    <property type="project" value="TreeGrafter"/>
</dbReference>
<dbReference type="Pfam" id="PF00905">
    <property type="entry name" value="Transpeptidase"/>
    <property type="match status" value="1"/>
</dbReference>